<name>A0AAD4VCL1_PRUDU</name>
<dbReference type="EMBL" id="JAJFAZ020000006">
    <property type="protein sequence ID" value="KAI5322413.1"/>
    <property type="molecule type" value="Genomic_DNA"/>
</dbReference>
<proteinExistence type="predicted"/>
<keyword evidence="3" id="KW-1185">Reference proteome</keyword>
<feature type="compositionally biased region" description="Polar residues" evidence="1">
    <location>
        <begin position="60"/>
        <end position="71"/>
    </location>
</feature>
<feature type="region of interest" description="Disordered" evidence="1">
    <location>
        <begin position="1"/>
        <end position="84"/>
    </location>
</feature>
<protein>
    <submittedName>
        <fullName evidence="2">Uncharacterized protein</fullName>
    </submittedName>
</protein>
<dbReference type="Proteomes" id="UP001054821">
    <property type="component" value="Chromosome 6"/>
</dbReference>
<feature type="compositionally biased region" description="Basic and acidic residues" evidence="1">
    <location>
        <begin position="73"/>
        <end position="84"/>
    </location>
</feature>
<evidence type="ECO:0000313" key="3">
    <source>
        <dbReference type="Proteomes" id="UP001054821"/>
    </source>
</evidence>
<reference evidence="2 3" key="1">
    <citation type="journal article" date="2022" name="G3 (Bethesda)">
        <title>Whole-genome sequence and methylome profiling of the almond [Prunus dulcis (Mill.) D.A. Webb] cultivar 'Nonpareil'.</title>
        <authorList>
            <person name="D'Amico-Willman K.M."/>
            <person name="Ouma W.Z."/>
            <person name="Meulia T."/>
            <person name="Sideli G.M."/>
            <person name="Gradziel T.M."/>
            <person name="Fresnedo-Ramirez J."/>
        </authorList>
    </citation>
    <scope>NUCLEOTIDE SEQUENCE [LARGE SCALE GENOMIC DNA]</scope>
    <source>
        <strain evidence="2">Clone GOH B32 T37-40</strain>
    </source>
</reference>
<dbReference type="AlphaFoldDB" id="A0AAD4VCL1"/>
<comment type="caution">
    <text evidence="2">The sequence shown here is derived from an EMBL/GenBank/DDBJ whole genome shotgun (WGS) entry which is preliminary data.</text>
</comment>
<evidence type="ECO:0000313" key="2">
    <source>
        <dbReference type="EMBL" id="KAI5322413.1"/>
    </source>
</evidence>
<feature type="compositionally biased region" description="Basic and acidic residues" evidence="1">
    <location>
        <begin position="38"/>
        <end position="59"/>
    </location>
</feature>
<sequence length="84" mass="9648">MEEVEATNLLSHEKRKKVEDSQSSIFAAQGQNQMGRQSVKEFNRPNRSKSRDGRKDKHSATSVTFSESTSDYRLGEVTHKHWPL</sequence>
<feature type="compositionally biased region" description="Polar residues" evidence="1">
    <location>
        <begin position="21"/>
        <end position="36"/>
    </location>
</feature>
<organism evidence="2 3">
    <name type="scientific">Prunus dulcis</name>
    <name type="common">Almond</name>
    <name type="synonym">Amygdalus dulcis</name>
    <dbReference type="NCBI Taxonomy" id="3755"/>
    <lineage>
        <taxon>Eukaryota</taxon>
        <taxon>Viridiplantae</taxon>
        <taxon>Streptophyta</taxon>
        <taxon>Embryophyta</taxon>
        <taxon>Tracheophyta</taxon>
        <taxon>Spermatophyta</taxon>
        <taxon>Magnoliopsida</taxon>
        <taxon>eudicotyledons</taxon>
        <taxon>Gunneridae</taxon>
        <taxon>Pentapetalae</taxon>
        <taxon>rosids</taxon>
        <taxon>fabids</taxon>
        <taxon>Rosales</taxon>
        <taxon>Rosaceae</taxon>
        <taxon>Amygdaloideae</taxon>
        <taxon>Amygdaleae</taxon>
        <taxon>Prunus</taxon>
    </lineage>
</organism>
<accession>A0AAD4VCL1</accession>
<gene>
    <name evidence="2" type="ORF">L3X38_031485</name>
</gene>
<evidence type="ECO:0000256" key="1">
    <source>
        <dbReference type="SAM" id="MobiDB-lite"/>
    </source>
</evidence>